<proteinExistence type="predicted"/>
<sequence>MVQRDSFLLGYRPLHQPRNHSVESCCSVRAFLLLEHSEKPSLEDEMDIELDVMLAGGSSDLMLSDNDPSMWDPLNEDFGNFECTLLDGFSGVSEGKPIDDELFIDKLFSQLEDEKEVPDTHDDEHSYAHVPGMRENLPFSSRKHV</sequence>
<evidence type="ECO:0000256" key="1">
    <source>
        <dbReference type="SAM" id="MobiDB-lite"/>
    </source>
</evidence>
<evidence type="ECO:0000313" key="3">
    <source>
        <dbReference type="WBParaSite" id="ALUE_0002151701-mRNA-1"/>
    </source>
</evidence>
<reference evidence="3" key="1">
    <citation type="submission" date="2017-02" db="UniProtKB">
        <authorList>
            <consortium name="WormBaseParasite"/>
        </authorList>
    </citation>
    <scope>IDENTIFICATION</scope>
</reference>
<evidence type="ECO:0000313" key="2">
    <source>
        <dbReference type="Proteomes" id="UP000036681"/>
    </source>
</evidence>
<organism evidence="2 3">
    <name type="scientific">Ascaris lumbricoides</name>
    <name type="common">Giant roundworm</name>
    <dbReference type="NCBI Taxonomy" id="6252"/>
    <lineage>
        <taxon>Eukaryota</taxon>
        <taxon>Metazoa</taxon>
        <taxon>Ecdysozoa</taxon>
        <taxon>Nematoda</taxon>
        <taxon>Chromadorea</taxon>
        <taxon>Rhabditida</taxon>
        <taxon>Spirurina</taxon>
        <taxon>Ascaridomorpha</taxon>
        <taxon>Ascaridoidea</taxon>
        <taxon>Ascarididae</taxon>
        <taxon>Ascaris</taxon>
    </lineage>
</organism>
<dbReference type="Proteomes" id="UP000036681">
    <property type="component" value="Unplaced"/>
</dbReference>
<name>A0A0M3IRY9_ASCLU</name>
<dbReference type="WBParaSite" id="ALUE_0002151701-mRNA-1">
    <property type="protein sequence ID" value="ALUE_0002151701-mRNA-1"/>
    <property type="gene ID" value="ALUE_0002151701"/>
</dbReference>
<accession>A0A0M3IRY9</accession>
<feature type="region of interest" description="Disordered" evidence="1">
    <location>
        <begin position="114"/>
        <end position="145"/>
    </location>
</feature>
<feature type="compositionally biased region" description="Basic and acidic residues" evidence="1">
    <location>
        <begin position="117"/>
        <end position="127"/>
    </location>
</feature>
<protein>
    <submittedName>
        <fullName evidence="3">CREB3 regulatory factor</fullName>
    </submittedName>
</protein>
<keyword evidence="2" id="KW-1185">Reference proteome</keyword>
<dbReference type="AlphaFoldDB" id="A0A0M3IRY9"/>